<protein>
    <submittedName>
        <fullName evidence="1">Uncharacterized protein</fullName>
    </submittedName>
</protein>
<gene>
    <name evidence="1" type="ORF">HA482_07550</name>
</gene>
<dbReference type="RefSeq" id="WP_188107636.1">
    <property type="nucleotide sequence ID" value="NZ_JAANIH010000085.1"/>
</dbReference>
<comment type="caution">
    <text evidence="1">The sequence shown here is derived from an EMBL/GenBank/DDBJ whole genome shotgun (WGS) entry which is preliminary data.</text>
</comment>
<dbReference type="Gene3D" id="3.40.50.2300">
    <property type="match status" value="2"/>
</dbReference>
<dbReference type="Proteomes" id="UP000639516">
    <property type="component" value="Unassembled WGS sequence"/>
</dbReference>
<evidence type="ECO:0000313" key="1">
    <source>
        <dbReference type="EMBL" id="MBC9978074.1"/>
    </source>
</evidence>
<sequence length="63" mass="6699">MDYGDGDFAEANRLPGIYTGRILKGKDAPTCLQQAAKVQLIVNLKTAKALGIAVPPSWLGRAD</sequence>
<organism evidence="1 2">
    <name type="scientific">Bradyrhizobium campsiandrae</name>
    <dbReference type="NCBI Taxonomy" id="1729892"/>
    <lineage>
        <taxon>Bacteria</taxon>
        <taxon>Pseudomonadati</taxon>
        <taxon>Pseudomonadota</taxon>
        <taxon>Alphaproteobacteria</taxon>
        <taxon>Hyphomicrobiales</taxon>
        <taxon>Nitrobacteraceae</taxon>
        <taxon>Bradyrhizobium</taxon>
    </lineage>
</organism>
<keyword evidence="2" id="KW-1185">Reference proteome</keyword>
<accession>A0ABR7U3S3</accession>
<reference evidence="1 2" key="1">
    <citation type="journal article" date="2020" name="Arch. Microbiol.">
        <title>Bradyrhizobium campsiandrae sp. nov., a nitrogen-fixing bacterial strain isolated from a native leguminous tree from the Amazon adapted to flooded conditions.</title>
        <authorList>
            <person name="Cabral Michel D."/>
            <person name="Martins da Costa E."/>
            <person name="Azarias Guimaraes A."/>
            <person name="Soares de Carvalho T."/>
            <person name="Santos de Castro Caputo P."/>
            <person name="Willems A."/>
            <person name="de Souza Moreira F.M."/>
        </authorList>
    </citation>
    <scope>NUCLEOTIDE SEQUENCE [LARGE SCALE GENOMIC DNA]</scope>
    <source>
        <strain evidence="2">INPA 384B</strain>
    </source>
</reference>
<evidence type="ECO:0000313" key="2">
    <source>
        <dbReference type="Proteomes" id="UP000639516"/>
    </source>
</evidence>
<dbReference type="EMBL" id="JAATTO010000008">
    <property type="protein sequence ID" value="MBC9978074.1"/>
    <property type="molecule type" value="Genomic_DNA"/>
</dbReference>
<name>A0ABR7U3S3_9BRAD</name>
<proteinExistence type="predicted"/>